<dbReference type="InterPro" id="IPR015300">
    <property type="entry name" value="DNA-bd_pseudobarrel_sf"/>
</dbReference>
<feature type="domain" description="TF-B3" evidence="7">
    <location>
        <begin position="76"/>
        <end position="174"/>
    </location>
</feature>
<dbReference type="SMART" id="SM01019">
    <property type="entry name" value="B3"/>
    <property type="match status" value="1"/>
</dbReference>
<dbReference type="InterPro" id="IPR039218">
    <property type="entry name" value="REM_fam"/>
</dbReference>
<feature type="region of interest" description="Disordered" evidence="6">
    <location>
        <begin position="177"/>
        <end position="232"/>
    </location>
</feature>
<dbReference type="CDD" id="cd10017">
    <property type="entry name" value="B3_DNA"/>
    <property type="match status" value="1"/>
</dbReference>
<dbReference type="EMBL" id="JAGKQM010000009">
    <property type="protein sequence ID" value="KAH0910421.1"/>
    <property type="molecule type" value="Genomic_DNA"/>
</dbReference>
<comment type="subcellular location">
    <subcellularLocation>
        <location evidence="1">Nucleus</location>
    </subcellularLocation>
</comment>
<evidence type="ECO:0000313" key="8">
    <source>
        <dbReference type="EMBL" id="KAH0910421.1"/>
    </source>
</evidence>
<keyword evidence="2" id="KW-0805">Transcription regulation</keyword>
<feature type="region of interest" description="Disordered" evidence="6">
    <location>
        <begin position="565"/>
        <end position="585"/>
    </location>
</feature>
<protein>
    <recommendedName>
        <fullName evidence="7">TF-B3 domain-containing protein</fullName>
    </recommendedName>
</protein>
<feature type="compositionally biased region" description="Polar residues" evidence="6">
    <location>
        <begin position="189"/>
        <end position="199"/>
    </location>
</feature>
<gene>
    <name evidence="8" type="ORF">HID58_033742</name>
</gene>
<dbReference type="Pfam" id="PF02362">
    <property type="entry name" value="B3"/>
    <property type="match status" value="1"/>
</dbReference>
<evidence type="ECO:0000259" key="7">
    <source>
        <dbReference type="PROSITE" id="PS50863"/>
    </source>
</evidence>
<accession>A0ABQ8C032</accession>
<evidence type="ECO:0000256" key="4">
    <source>
        <dbReference type="ARBA" id="ARBA00023163"/>
    </source>
</evidence>
<sequence length="585" mass="66318">MTVPISGDRTQIDKATALLKEAMDQLVPKAFVDQNCKRLTKKKLSVVLMNEEGAACHARLLLTHTGKKKEELSSRFAKITPSLYSFEKGRQQLPDTFTKVNKLEPGEIILLAKDGVTYTMMLKLKKNGGSRCYLHIKSPTWEKFCLANEVRAEETFILELTEKRELKFFSKYDNETERTGSLNEKEPNLVQQVLTSQRHQTSEFRSDCPEEEHEREHSGHPSPPPRPRVDKDVVLTTRRTWVEDLFNSLRKRKKMPSSRFEKSCSDVLPRVIEEEECVALTPYPTVSDETSPEPTRPAETGDVQYSLGREAAQYPRYPHSRTDITTQPGVLEAEESYTTPFACQIQQLHFLESSGNTSTASQDSSKGRTRAKYLKERFVSTPTSAGQGAVSDQDECSLPSPLVGTNQADLSSANTEGQNIAAETGFVESSAGVAAPGQSATQPVPPVFSDPFPRKLEMLQRQSDIRKNYVEAKSLLKAEFQRRSAELNEQFKRKHDDVEAEYTAKNSDHTSSLRMFSNLQLELDKSQRQSEIEKNYEEENSLLTAELKRRRAEVYEEFKRKHDDIEAEYTSSYPSSAHCPMPQPR</sequence>
<comment type="caution">
    <text evidence="8">The sequence shown here is derived from an EMBL/GenBank/DDBJ whole genome shotgun (WGS) entry which is preliminary data.</text>
</comment>
<organism evidence="8 9">
    <name type="scientific">Brassica napus</name>
    <name type="common">Rape</name>
    <dbReference type="NCBI Taxonomy" id="3708"/>
    <lineage>
        <taxon>Eukaryota</taxon>
        <taxon>Viridiplantae</taxon>
        <taxon>Streptophyta</taxon>
        <taxon>Embryophyta</taxon>
        <taxon>Tracheophyta</taxon>
        <taxon>Spermatophyta</taxon>
        <taxon>Magnoliopsida</taxon>
        <taxon>eudicotyledons</taxon>
        <taxon>Gunneridae</taxon>
        <taxon>Pentapetalae</taxon>
        <taxon>rosids</taxon>
        <taxon>malvids</taxon>
        <taxon>Brassicales</taxon>
        <taxon>Brassicaceae</taxon>
        <taxon>Brassiceae</taxon>
        <taxon>Brassica</taxon>
    </lineage>
</organism>
<evidence type="ECO:0000256" key="6">
    <source>
        <dbReference type="SAM" id="MobiDB-lite"/>
    </source>
</evidence>
<dbReference type="InterPro" id="IPR003340">
    <property type="entry name" value="B3_DNA-bd"/>
</dbReference>
<feature type="compositionally biased region" description="Basic and acidic residues" evidence="6">
    <location>
        <begin position="200"/>
        <end position="219"/>
    </location>
</feature>
<dbReference type="SUPFAM" id="SSF101936">
    <property type="entry name" value="DNA-binding pseudobarrel domain"/>
    <property type="match status" value="1"/>
</dbReference>
<evidence type="ECO:0000256" key="5">
    <source>
        <dbReference type="ARBA" id="ARBA00023242"/>
    </source>
</evidence>
<keyword evidence="3" id="KW-0238">DNA-binding</keyword>
<keyword evidence="4" id="KW-0804">Transcription</keyword>
<evidence type="ECO:0000313" key="9">
    <source>
        <dbReference type="Proteomes" id="UP000824890"/>
    </source>
</evidence>
<dbReference type="Proteomes" id="UP000824890">
    <property type="component" value="Unassembled WGS sequence"/>
</dbReference>
<feature type="compositionally biased region" description="Basic and acidic residues" evidence="6">
    <location>
        <begin position="177"/>
        <end position="187"/>
    </location>
</feature>
<keyword evidence="9" id="KW-1185">Reference proteome</keyword>
<evidence type="ECO:0000256" key="3">
    <source>
        <dbReference type="ARBA" id="ARBA00023125"/>
    </source>
</evidence>
<evidence type="ECO:0000256" key="2">
    <source>
        <dbReference type="ARBA" id="ARBA00023015"/>
    </source>
</evidence>
<name>A0ABQ8C032_BRANA</name>
<dbReference type="PANTHER" id="PTHR31674">
    <property type="entry name" value="B3 DOMAIN-CONTAINING PROTEIN REM-LIKE 3-RELATED"/>
    <property type="match status" value="1"/>
</dbReference>
<dbReference type="Gene3D" id="6.10.250.1310">
    <property type="match status" value="1"/>
</dbReference>
<evidence type="ECO:0000256" key="1">
    <source>
        <dbReference type="ARBA" id="ARBA00004123"/>
    </source>
</evidence>
<dbReference type="Gene3D" id="2.40.330.10">
    <property type="entry name" value="DNA-binding pseudobarrel domain"/>
    <property type="match status" value="1"/>
</dbReference>
<reference evidence="8 9" key="1">
    <citation type="submission" date="2021-05" db="EMBL/GenBank/DDBJ databases">
        <title>Genome Assembly of Synthetic Allotetraploid Brassica napus Reveals Homoeologous Exchanges between Subgenomes.</title>
        <authorList>
            <person name="Davis J.T."/>
        </authorList>
    </citation>
    <scope>NUCLEOTIDE SEQUENCE [LARGE SCALE GENOMIC DNA]</scope>
    <source>
        <strain evidence="9">cv. Da-Ae</strain>
        <tissue evidence="8">Seedling</tissue>
    </source>
</reference>
<dbReference type="PROSITE" id="PS50863">
    <property type="entry name" value="B3"/>
    <property type="match status" value="1"/>
</dbReference>
<proteinExistence type="predicted"/>
<keyword evidence="5" id="KW-0539">Nucleus</keyword>
<dbReference type="PANTHER" id="PTHR31674:SF88">
    <property type="entry name" value="TF-B3 DOMAIN-CONTAINING PROTEIN"/>
    <property type="match status" value="1"/>
</dbReference>